<dbReference type="EMBL" id="QUOU01000001">
    <property type="protein sequence ID" value="REL27272.1"/>
    <property type="molecule type" value="Genomic_DNA"/>
</dbReference>
<dbReference type="SUPFAM" id="SSF46689">
    <property type="entry name" value="Homeodomain-like"/>
    <property type="match status" value="1"/>
</dbReference>
<keyword evidence="2" id="KW-0175">Coiled coil</keyword>
<dbReference type="InterPro" id="IPR009057">
    <property type="entry name" value="Homeodomain-like_sf"/>
</dbReference>
<dbReference type="InterPro" id="IPR001584">
    <property type="entry name" value="Integrase_cat-core"/>
</dbReference>
<dbReference type="Pfam" id="PF13276">
    <property type="entry name" value="HTH_21"/>
    <property type="match status" value="1"/>
</dbReference>
<organism evidence="4 5">
    <name type="scientific">Thalassotalea euphylliae</name>
    <dbReference type="NCBI Taxonomy" id="1655234"/>
    <lineage>
        <taxon>Bacteria</taxon>
        <taxon>Pseudomonadati</taxon>
        <taxon>Pseudomonadota</taxon>
        <taxon>Gammaproteobacteria</taxon>
        <taxon>Alteromonadales</taxon>
        <taxon>Colwelliaceae</taxon>
        <taxon>Thalassotalea</taxon>
    </lineage>
</organism>
<dbReference type="GO" id="GO:0004803">
    <property type="term" value="F:transposase activity"/>
    <property type="evidence" value="ECO:0007669"/>
    <property type="project" value="InterPro"/>
</dbReference>
<proteinExistence type="inferred from homology"/>
<protein>
    <submittedName>
        <fullName evidence="4">IS3 family transposase</fullName>
    </submittedName>
</protein>
<comment type="similarity">
    <text evidence="1">Belongs to the transposase 8 family.</text>
</comment>
<dbReference type="PROSITE" id="PS50994">
    <property type="entry name" value="INTEGRASE"/>
    <property type="match status" value="1"/>
</dbReference>
<evidence type="ECO:0000259" key="3">
    <source>
        <dbReference type="PROSITE" id="PS50994"/>
    </source>
</evidence>
<evidence type="ECO:0000256" key="1">
    <source>
        <dbReference type="ARBA" id="ARBA00009964"/>
    </source>
</evidence>
<dbReference type="InterPro" id="IPR002514">
    <property type="entry name" value="Transposase_8"/>
</dbReference>
<dbReference type="PANTHER" id="PTHR47515">
    <property type="entry name" value="LOW CALCIUM RESPONSE LOCUS PROTEIN T"/>
    <property type="match status" value="1"/>
</dbReference>
<dbReference type="OrthoDB" id="9774685at2"/>
<feature type="coiled-coil region" evidence="2">
    <location>
        <begin position="48"/>
        <end position="75"/>
    </location>
</feature>
<name>A0A3E0TTG5_9GAMM</name>
<dbReference type="RefSeq" id="WP_116008356.1">
    <property type="nucleotide sequence ID" value="NZ_QUOU01000001.1"/>
</dbReference>
<dbReference type="SUPFAM" id="SSF53098">
    <property type="entry name" value="Ribonuclease H-like"/>
    <property type="match status" value="1"/>
</dbReference>
<comment type="caution">
    <text evidence="4">The sequence shown here is derived from an EMBL/GenBank/DDBJ whole genome shotgun (WGS) entry which is preliminary data.</text>
</comment>
<dbReference type="GO" id="GO:0015074">
    <property type="term" value="P:DNA integration"/>
    <property type="evidence" value="ECO:0007669"/>
    <property type="project" value="InterPro"/>
</dbReference>
<dbReference type="Pfam" id="PF13683">
    <property type="entry name" value="rve_3"/>
    <property type="match status" value="1"/>
</dbReference>
<reference evidence="4 5" key="1">
    <citation type="submission" date="2018-08" db="EMBL/GenBank/DDBJ databases">
        <title>Thalassotalea euphylliae genome.</title>
        <authorList>
            <person name="Summers S."/>
            <person name="Rice S.A."/>
            <person name="Freckelton M.L."/>
            <person name="Nedved B.T."/>
            <person name="Hadfield M.G."/>
        </authorList>
    </citation>
    <scope>NUCLEOTIDE SEQUENCE [LARGE SCALE GENOMIC DNA]</scope>
    <source>
        <strain evidence="4 5">H1</strain>
    </source>
</reference>
<dbReference type="PANTHER" id="PTHR47515:SF1">
    <property type="entry name" value="BLR2054 PROTEIN"/>
    <property type="match status" value="1"/>
</dbReference>
<dbReference type="NCBIfam" id="NF033516">
    <property type="entry name" value="transpos_IS3"/>
    <property type="match status" value="1"/>
</dbReference>
<gene>
    <name evidence="4" type="ORF">DXX93_12305</name>
</gene>
<dbReference type="Pfam" id="PF01527">
    <property type="entry name" value="HTH_Tnp_1"/>
    <property type="match status" value="1"/>
</dbReference>
<dbReference type="Gene3D" id="3.30.420.10">
    <property type="entry name" value="Ribonuclease H-like superfamily/Ribonuclease H"/>
    <property type="match status" value="1"/>
</dbReference>
<evidence type="ECO:0000313" key="4">
    <source>
        <dbReference type="EMBL" id="REL27272.1"/>
    </source>
</evidence>
<accession>A0A3E0TTG5</accession>
<dbReference type="GO" id="GO:0003677">
    <property type="term" value="F:DNA binding"/>
    <property type="evidence" value="ECO:0007669"/>
    <property type="project" value="InterPro"/>
</dbReference>
<dbReference type="InterPro" id="IPR048020">
    <property type="entry name" value="Transpos_IS3"/>
</dbReference>
<evidence type="ECO:0000256" key="2">
    <source>
        <dbReference type="SAM" id="Coils"/>
    </source>
</evidence>
<dbReference type="InterPro" id="IPR036397">
    <property type="entry name" value="RNaseH_sf"/>
</dbReference>
<dbReference type="Proteomes" id="UP000256478">
    <property type="component" value="Unassembled WGS sequence"/>
</dbReference>
<evidence type="ECO:0000313" key="5">
    <source>
        <dbReference type="Proteomes" id="UP000256478"/>
    </source>
</evidence>
<feature type="domain" description="Integrase catalytic" evidence="3">
    <location>
        <begin position="194"/>
        <end position="358"/>
    </location>
</feature>
<dbReference type="AlphaFoldDB" id="A0A3E0TTG5"/>
<dbReference type="GO" id="GO:0006313">
    <property type="term" value="P:DNA transposition"/>
    <property type="evidence" value="ECO:0007669"/>
    <property type="project" value="InterPro"/>
</dbReference>
<dbReference type="InterPro" id="IPR012337">
    <property type="entry name" value="RNaseH-like_sf"/>
</dbReference>
<sequence length="358" mass="42117">MKKRYTEEQIIRAIKQHEAGTKVDDICREMGISTGTFYNWRSKYAGLEVNEAKRLKALEAENNKLKRLLAEKLLEVEGMKDVLFKKVVKPSDRKRIASHLIELFNLSERVACQLSSVSRTAFRYRPRKKADTVIRERLRALAAEYPRYGYLMLHGLLRAEGLVKNKKQTYRIYTEESLQVRTKKRKKIQRPRLPMEVPSTLNQRWSMDFVCDQLANGRRFRTLNVVDDYSREMVGQLVCVSISGRQVARFLSHLIEMREKPNSIVCDNGTEFTSKAMFFWSKESHVKLSFIQPGKPTQNAFVESLNGKFRNECLNQHWFRTMEEARYEIDKWREHYNHVRPHSSLNYLSPVEFAKRAA</sequence>
<dbReference type="InterPro" id="IPR025948">
    <property type="entry name" value="HTH-like_dom"/>
</dbReference>